<organism evidence="2 3">
    <name type="scientific">Flavobacterium zepuense</name>
    <dbReference type="NCBI Taxonomy" id="2593302"/>
    <lineage>
        <taxon>Bacteria</taxon>
        <taxon>Pseudomonadati</taxon>
        <taxon>Bacteroidota</taxon>
        <taxon>Flavobacteriia</taxon>
        <taxon>Flavobacteriales</taxon>
        <taxon>Flavobacteriaceae</taxon>
        <taxon>Flavobacterium</taxon>
    </lineage>
</organism>
<comment type="caution">
    <text evidence="2">The sequence shown here is derived from an EMBL/GenBank/DDBJ whole genome shotgun (WGS) entry which is preliminary data.</text>
</comment>
<dbReference type="InterPro" id="IPR036515">
    <property type="entry name" value="Transposase_17_sf"/>
</dbReference>
<dbReference type="GO" id="GO:0004803">
    <property type="term" value="F:transposase activity"/>
    <property type="evidence" value="ECO:0007669"/>
    <property type="project" value="InterPro"/>
</dbReference>
<gene>
    <name evidence="2" type="ORF">FMM05_17590</name>
</gene>
<feature type="domain" description="Transposase IS200-like" evidence="1">
    <location>
        <begin position="9"/>
        <end position="148"/>
    </location>
</feature>
<dbReference type="PANTHER" id="PTHR36966">
    <property type="entry name" value="REP-ASSOCIATED TYROSINE TRANSPOSASE"/>
    <property type="match status" value="1"/>
</dbReference>
<dbReference type="SMART" id="SM01321">
    <property type="entry name" value="Y1_Tnp"/>
    <property type="match status" value="1"/>
</dbReference>
<dbReference type="OrthoDB" id="9788881at2"/>
<dbReference type="SUPFAM" id="SSF143422">
    <property type="entry name" value="Transposase IS200-like"/>
    <property type="match status" value="1"/>
</dbReference>
<evidence type="ECO:0000313" key="3">
    <source>
        <dbReference type="Proteomes" id="UP000320643"/>
    </source>
</evidence>
<accession>A0A552UVT8</accession>
<dbReference type="Proteomes" id="UP000320643">
    <property type="component" value="Unassembled WGS sequence"/>
</dbReference>
<dbReference type="Pfam" id="PF01797">
    <property type="entry name" value="Y1_Tnp"/>
    <property type="match status" value="1"/>
</dbReference>
<dbReference type="GO" id="GO:0043565">
    <property type="term" value="F:sequence-specific DNA binding"/>
    <property type="evidence" value="ECO:0007669"/>
    <property type="project" value="TreeGrafter"/>
</dbReference>
<dbReference type="NCBIfam" id="NF047646">
    <property type="entry name" value="REP_Tyr_transpos"/>
    <property type="match status" value="1"/>
</dbReference>
<dbReference type="AlphaFoldDB" id="A0A552UVT8"/>
<evidence type="ECO:0000313" key="2">
    <source>
        <dbReference type="EMBL" id="TRW22319.1"/>
    </source>
</evidence>
<evidence type="ECO:0000259" key="1">
    <source>
        <dbReference type="SMART" id="SM01321"/>
    </source>
</evidence>
<name>A0A552UVT8_9FLAO</name>
<dbReference type="InterPro" id="IPR052715">
    <property type="entry name" value="RAYT_transposase"/>
</dbReference>
<dbReference type="RefSeq" id="WP_143374736.1">
    <property type="nucleotide sequence ID" value="NZ_VJVZ01000013.1"/>
</dbReference>
<keyword evidence="3" id="KW-1185">Reference proteome</keyword>
<dbReference type="PANTHER" id="PTHR36966:SF1">
    <property type="entry name" value="REP-ASSOCIATED TYROSINE TRANSPOSASE"/>
    <property type="match status" value="1"/>
</dbReference>
<dbReference type="EMBL" id="VJVZ01000013">
    <property type="protein sequence ID" value="TRW22319.1"/>
    <property type="molecule type" value="Genomic_DNA"/>
</dbReference>
<reference evidence="2 3" key="1">
    <citation type="submission" date="2019-07" db="EMBL/GenBank/DDBJ databases">
        <title>Flavobacterium sp. nov., isolated from glacier ice.</title>
        <authorList>
            <person name="Liu Q."/>
            <person name="Xin Y.-H."/>
        </authorList>
    </citation>
    <scope>NUCLEOTIDE SEQUENCE [LARGE SCALE GENOMIC DNA]</scope>
    <source>
        <strain evidence="2 3">ZT4R6</strain>
    </source>
</reference>
<dbReference type="GO" id="GO:0006313">
    <property type="term" value="P:DNA transposition"/>
    <property type="evidence" value="ECO:0007669"/>
    <property type="project" value="InterPro"/>
</dbReference>
<sequence length="184" mass="21627">MSTKYKAITTEEAYFITITTVGWIDVFTRLNQKYNIINALDYCSKHKGLEIYAYCLMPSHLHILCKGVDGAVLSDIMRDFKKFTSKKIITSIIEEPESRREWMLAYFAKACEHLKRPQQFKVWQEGYHAEIVETNWFIKQKVKYIHNNPVAEKFVSLPEDYYFSSARNYAGLDNDLDIVLLDLF</sequence>
<dbReference type="InterPro" id="IPR002686">
    <property type="entry name" value="Transposase_17"/>
</dbReference>
<protein>
    <submittedName>
        <fullName evidence="2">Transposase</fullName>
    </submittedName>
</protein>
<proteinExistence type="predicted"/>
<dbReference type="Gene3D" id="3.30.70.1290">
    <property type="entry name" value="Transposase IS200-like"/>
    <property type="match status" value="1"/>
</dbReference>